<reference evidence="4 5" key="1">
    <citation type="journal article" date="2021" name="Commun. Biol.">
        <title>The genome of Shorea leprosula (Dipterocarpaceae) highlights the ecological relevance of drought in aseasonal tropical rainforests.</title>
        <authorList>
            <person name="Ng K.K.S."/>
            <person name="Kobayashi M.J."/>
            <person name="Fawcett J.A."/>
            <person name="Hatakeyama M."/>
            <person name="Paape T."/>
            <person name="Ng C.H."/>
            <person name="Ang C.C."/>
            <person name="Tnah L.H."/>
            <person name="Lee C.T."/>
            <person name="Nishiyama T."/>
            <person name="Sese J."/>
            <person name="O'Brien M.J."/>
            <person name="Copetti D."/>
            <person name="Mohd Noor M.I."/>
            <person name="Ong R.C."/>
            <person name="Putra M."/>
            <person name="Sireger I.Z."/>
            <person name="Indrioko S."/>
            <person name="Kosugi Y."/>
            <person name="Izuno A."/>
            <person name="Isagi Y."/>
            <person name="Lee S.L."/>
            <person name="Shimizu K.K."/>
        </authorList>
    </citation>
    <scope>NUCLEOTIDE SEQUENCE [LARGE SCALE GENOMIC DNA]</scope>
    <source>
        <strain evidence="4">214</strain>
    </source>
</reference>
<keyword evidence="2" id="KW-0805">Transcription regulation</keyword>
<comment type="caution">
    <text evidence="4">The sequence shown here is derived from an EMBL/GenBank/DDBJ whole genome shotgun (WGS) entry which is preliminary data.</text>
</comment>
<evidence type="ECO:0000313" key="4">
    <source>
        <dbReference type="EMBL" id="GKU90715.1"/>
    </source>
</evidence>
<name>A0AAV5I083_9ROSI</name>
<gene>
    <name evidence="4" type="ORF">SLEP1_g4674</name>
</gene>
<keyword evidence="2" id="KW-0804">Transcription</keyword>
<dbReference type="Gene3D" id="1.25.70.10">
    <property type="entry name" value="Transcription termination factor 3, mitochondrial"/>
    <property type="match status" value="2"/>
</dbReference>
<dbReference type="GO" id="GO:0003676">
    <property type="term" value="F:nucleic acid binding"/>
    <property type="evidence" value="ECO:0007669"/>
    <property type="project" value="InterPro"/>
</dbReference>
<evidence type="ECO:0000256" key="3">
    <source>
        <dbReference type="ARBA" id="ARBA00022946"/>
    </source>
</evidence>
<dbReference type="GO" id="GO:0006353">
    <property type="term" value="P:DNA-templated transcription termination"/>
    <property type="evidence" value="ECO:0007669"/>
    <property type="project" value="UniProtKB-KW"/>
</dbReference>
<accession>A0AAV5I083</accession>
<dbReference type="SMART" id="SM00733">
    <property type="entry name" value="Mterf"/>
    <property type="match status" value="3"/>
</dbReference>
<keyword evidence="3" id="KW-0809">Transit peptide</keyword>
<dbReference type="PANTHER" id="PTHR13068:SF236">
    <property type="entry name" value="OS02G0749800 PROTEIN"/>
    <property type="match status" value="1"/>
</dbReference>
<keyword evidence="5" id="KW-1185">Reference proteome</keyword>
<dbReference type="Proteomes" id="UP001054252">
    <property type="component" value="Unassembled WGS sequence"/>
</dbReference>
<dbReference type="InterPro" id="IPR003690">
    <property type="entry name" value="MTERF"/>
</dbReference>
<evidence type="ECO:0000313" key="5">
    <source>
        <dbReference type="Proteomes" id="UP001054252"/>
    </source>
</evidence>
<evidence type="ECO:0000256" key="1">
    <source>
        <dbReference type="ARBA" id="ARBA00007692"/>
    </source>
</evidence>
<evidence type="ECO:0000256" key="2">
    <source>
        <dbReference type="ARBA" id="ARBA00022472"/>
    </source>
</evidence>
<proteinExistence type="inferred from homology"/>
<dbReference type="AlphaFoldDB" id="A0AAV5I083"/>
<dbReference type="EMBL" id="BPVZ01000004">
    <property type="protein sequence ID" value="GKU90715.1"/>
    <property type="molecule type" value="Genomic_DNA"/>
</dbReference>
<comment type="similarity">
    <text evidence="1">Belongs to the mTERF family.</text>
</comment>
<sequence>METSARSLGAGSFESGSMAYLYMTKTIPSPKSPHQQQSLTISFLTDSCGFSLDKAISASKWINLKNTKGSDSVLRLLKSYGFTKSDIATLISKHPHCLMANPKKTRRPKIEFFESFGIVGESLTKVLCSKERILKSSLKKQIIPFVDFFKGNFGTGENIVCSLKSVSTWSIFWCNPDKAMVPKISTLCAQGVPEGHVQTLLVWHPRAFACKVDFFEEMVHEVKAMGLEPTKKSFIYALHPKTAMRKETWEKKEELLMSYGWLEEQFQSAFVLQPVFMLTSKKEDRESDGFPLKHCRFEVIGCSKVMNFLLIGGNLT</sequence>
<organism evidence="4 5">
    <name type="scientific">Rubroshorea leprosula</name>
    <dbReference type="NCBI Taxonomy" id="152421"/>
    <lineage>
        <taxon>Eukaryota</taxon>
        <taxon>Viridiplantae</taxon>
        <taxon>Streptophyta</taxon>
        <taxon>Embryophyta</taxon>
        <taxon>Tracheophyta</taxon>
        <taxon>Spermatophyta</taxon>
        <taxon>Magnoliopsida</taxon>
        <taxon>eudicotyledons</taxon>
        <taxon>Gunneridae</taxon>
        <taxon>Pentapetalae</taxon>
        <taxon>rosids</taxon>
        <taxon>malvids</taxon>
        <taxon>Malvales</taxon>
        <taxon>Dipterocarpaceae</taxon>
        <taxon>Rubroshorea</taxon>
    </lineage>
</organism>
<dbReference type="Pfam" id="PF02536">
    <property type="entry name" value="mTERF"/>
    <property type="match status" value="1"/>
</dbReference>
<keyword evidence="2" id="KW-0806">Transcription termination</keyword>
<dbReference type="PANTHER" id="PTHR13068">
    <property type="entry name" value="CGI-12 PROTEIN-RELATED"/>
    <property type="match status" value="1"/>
</dbReference>
<protein>
    <submittedName>
        <fullName evidence="4">Uncharacterized protein</fullName>
    </submittedName>
</protein>
<dbReference type="InterPro" id="IPR038538">
    <property type="entry name" value="MTERF_sf"/>
</dbReference>